<feature type="region of interest" description="Disordered" evidence="1">
    <location>
        <begin position="59"/>
        <end position="110"/>
    </location>
</feature>
<sequence>MREPVDSGHSALFPPVDKGVRPWWRPYVRRARAGGPYVFHRLRARPAALLRRLLRVGAREQGRQKSARERVPGARRVPGHRRYGRDMGVHFAGPGEQRAPAPCLATTSGT</sequence>
<proteinExistence type="predicted"/>
<accession>A0AAT9HSK8</accession>
<dbReference type="AlphaFoldDB" id="A0AAT9HSK8"/>
<name>A0AAT9HSK8_9ACTN</name>
<evidence type="ECO:0000256" key="1">
    <source>
        <dbReference type="SAM" id="MobiDB-lite"/>
    </source>
</evidence>
<reference evidence="2" key="1">
    <citation type="submission" date="2024-06" db="EMBL/GenBank/DDBJ databases">
        <authorList>
            <consortium name="consrtm"/>
            <person name="Uemura M."/>
            <person name="Terahara T."/>
        </authorList>
    </citation>
    <scope>NUCLEOTIDE SEQUENCE</scope>
    <source>
        <strain evidence="2">KM77-8</strain>
    </source>
</reference>
<evidence type="ECO:0000313" key="2">
    <source>
        <dbReference type="EMBL" id="BFO20586.1"/>
    </source>
</evidence>
<organism evidence="2">
    <name type="scientific">Streptomyces haneummycinicus</name>
    <dbReference type="NCBI Taxonomy" id="3074435"/>
    <lineage>
        <taxon>Bacteria</taxon>
        <taxon>Bacillati</taxon>
        <taxon>Actinomycetota</taxon>
        <taxon>Actinomycetes</taxon>
        <taxon>Kitasatosporales</taxon>
        <taxon>Streptomycetaceae</taxon>
        <taxon>Streptomyces</taxon>
    </lineage>
</organism>
<gene>
    <name evidence="2" type="ORF">SHKM778_69740</name>
</gene>
<feature type="compositionally biased region" description="Basic and acidic residues" evidence="1">
    <location>
        <begin position="59"/>
        <end position="72"/>
    </location>
</feature>
<protein>
    <submittedName>
        <fullName evidence="2">Uncharacterized protein</fullName>
    </submittedName>
</protein>
<reference evidence="2" key="2">
    <citation type="submission" date="2024-07" db="EMBL/GenBank/DDBJ databases">
        <title>Streptomyces haneummycinica sp. nov., a new antibiotic-producing actinobacterium isolated from marine sediment.</title>
        <authorList>
            <person name="Uemura M."/>
            <person name="Hamada M."/>
            <person name="Hirano S."/>
            <person name="Kobayashi K."/>
            <person name="Ohshiro T."/>
            <person name="Kobayashi T."/>
            <person name="Terahara T."/>
        </authorList>
    </citation>
    <scope>NUCLEOTIDE SEQUENCE</scope>
    <source>
        <strain evidence="2">KM77-8</strain>
    </source>
</reference>
<dbReference type="EMBL" id="AP035768">
    <property type="protein sequence ID" value="BFO20586.1"/>
    <property type="molecule type" value="Genomic_DNA"/>
</dbReference>